<organism evidence="4 5">
    <name type="scientific">Winogradskyella pulchriflava</name>
    <dbReference type="NCBI Taxonomy" id="1110688"/>
    <lineage>
        <taxon>Bacteria</taxon>
        <taxon>Pseudomonadati</taxon>
        <taxon>Bacteroidota</taxon>
        <taxon>Flavobacteriia</taxon>
        <taxon>Flavobacteriales</taxon>
        <taxon>Flavobacteriaceae</taxon>
        <taxon>Winogradskyella</taxon>
    </lineage>
</organism>
<dbReference type="Pfam" id="PF18962">
    <property type="entry name" value="Por_Secre_tail"/>
    <property type="match status" value="1"/>
</dbReference>
<feature type="signal peptide" evidence="2">
    <location>
        <begin position="1"/>
        <end position="20"/>
    </location>
</feature>
<evidence type="ECO:0000313" key="5">
    <source>
        <dbReference type="Proteomes" id="UP001589832"/>
    </source>
</evidence>
<accession>A0ABV6Q7S3</accession>
<keyword evidence="1 2" id="KW-0732">Signal</keyword>
<comment type="caution">
    <text evidence="4">The sequence shown here is derived from an EMBL/GenBank/DDBJ whole genome shotgun (WGS) entry which is preliminary data.</text>
</comment>
<proteinExistence type="predicted"/>
<dbReference type="InterPro" id="IPR026444">
    <property type="entry name" value="Secre_tail"/>
</dbReference>
<reference evidence="4 5" key="1">
    <citation type="submission" date="2024-09" db="EMBL/GenBank/DDBJ databases">
        <authorList>
            <person name="Sun Q."/>
            <person name="Mori K."/>
        </authorList>
    </citation>
    <scope>NUCLEOTIDE SEQUENCE [LARGE SCALE GENOMIC DNA]</scope>
    <source>
        <strain evidence="4 5">NCAIM B.02481</strain>
    </source>
</reference>
<feature type="chain" id="PRO_5045612473" evidence="2">
    <location>
        <begin position="21"/>
        <end position="363"/>
    </location>
</feature>
<evidence type="ECO:0000256" key="1">
    <source>
        <dbReference type="ARBA" id="ARBA00022729"/>
    </source>
</evidence>
<protein>
    <submittedName>
        <fullName evidence="4">T9SS type A sorting domain-containing protein</fullName>
    </submittedName>
</protein>
<name>A0ABV6Q7S3_9FLAO</name>
<keyword evidence="5" id="KW-1185">Reference proteome</keyword>
<gene>
    <name evidence="4" type="ORF">ACFFGA_07125</name>
</gene>
<dbReference type="RefSeq" id="WP_386061713.1">
    <property type="nucleotide sequence ID" value="NZ_JBHLTQ010000003.1"/>
</dbReference>
<evidence type="ECO:0000259" key="3">
    <source>
        <dbReference type="Pfam" id="PF18962"/>
    </source>
</evidence>
<sequence>MIKSVCFNVIFLCSVLGISAQQFTLETALDATVNETSGLLYLNNTLITHNDSATTNELFDVDTTTGAVTRTVTVTNASNTDWEDLTHDDTYIYIGDFGNYQGHRTNLKVYRITIADYFASTSVTADVINFSYSNQTDFTPSPLATNFDAEGLIHFNDKLYIFTKNWLNGHTNIYELPKTPGTHSISMIDSFNPQGFISGATYNALSNSVALIGYDANGAFLILLSGFNSGLFSNGTIAKTSIAVPENYSPQVEGVISINADEYYVSAEENSSFASGLYSFNTSTLSTPEVDSIDISFYPNPAKKAITLSHDALKTKIYNITGQLVKQSNKQHIDISDLRSGVYLIKIEETSTKKSVTKRLVVE</sequence>
<dbReference type="EMBL" id="JBHLTQ010000003">
    <property type="protein sequence ID" value="MFC0604318.1"/>
    <property type="molecule type" value="Genomic_DNA"/>
</dbReference>
<dbReference type="Proteomes" id="UP001589832">
    <property type="component" value="Unassembled WGS sequence"/>
</dbReference>
<evidence type="ECO:0000313" key="4">
    <source>
        <dbReference type="EMBL" id="MFC0604318.1"/>
    </source>
</evidence>
<dbReference type="NCBIfam" id="TIGR04183">
    <property type="entry name" value="Por_Secre_tail"/>
    <property type="match status" value="1"/>
</dbReference>
<evidence type="ECO:0000256" key="2">
    <source>
        <dbReference type="SAM" id="SignalP"/>
    </source>
</evidence>
<feature type="domain" description="Secretion system C-terminal sorting" evidence="3">
    <location>
        <begin position="298"/>
        <end position="361"/>
    </location>
</feature>